<evidence type="ECO:0000259" key="6">
    <source>
        <dbReference type="Pfam" id="PF25019"/>
    </source>
</evidence>
<evidence type="ECO:0000313" key="7">
    <source>
        <dbReference type="EMBL" id="CAI8608708.1"/>
    </source>
</evidence>
<dbReference type="EMBL" id="OX451739">
    <property type="protein sequence ID" value="CAI8608708.1"/>
    <property type="molecule type" value="Genomic_DNA"/>
</dbReference>
<evidence type="ECO:0000256" key="3">
    <source>
        <dbReference type="ARBA" id="ARBA00022821"/>
    </source>
</evidence>
<dbReference type="InterPro" id="IPR032675">
    <property type="entry name" value="LRR_dom_sf"/>
</dbReference>
<feature type="domain" description="NB-ARC" evidence="4">
    <location>
        <begin position="72"/>
        <end position="242"/>
    </location>
</feature>
<dbReference type="FunFam" id="3.40.50.300:FF:001091">
    <property type="entry name" value="Probable disease resistance protein At1g61300"/>
    <property type="match status" value="1"/>
</dbReference>
<dbReference type="PRINTS" id="PR00364">
    <property type="entry name" value="DISEASERSIST"/>
</dbReference>
<dbReference type="Pfam" id="PF00931">
    <property type="entry name" value="NB-ARC"/>
    <property type="match status" value="1"/>
</dbReference>
<dbReference type="Pfam" id="PF25019">
    <property type="entry name" value="LRR_R13L1-DRL21"/>
    <property type="match status" value="1"/>
</dbReference>
<dbReference type="SUPFAM" id="SSF52058">
    <property type="entry name" value="L domain-like"/>
    <property type="match status" value="1"/>
</dbReference>
<evidence type="ECO:0000256" key="1">
    <source>
        <dbReference type="ARBA" id="ARBA00022614"/>
    </source>
</evidence>
<keyword evidence="8" id="KW-1185">Reference proteome</keyword>
<dbReference type="Pfam" id="PF23559">
    <property type="entry name" value="WHD_DRP"/>
    <property type="match status" value="1"/>
</dbReference>
<keyword evidence="3" id="KW-0611">Plant defense</keyword>
<feature type="domain" description="R13L1/DRL21-like LRR repeat region" evidence="6">
    <location>
        <begin position="492"/>
        <end position="621"/>
    </location>
</feature>
<dbReference type="InterPro" id="IPR058922">
    <property type="entry name" value="WHD_DRP"/>
</dbReference>
<evidence type="ECO:0008006" key="9">
    <source>
        <dbReference type="Google" id="ProtNLM"/>
    </source>
</evidence>
<dbReference type="InterPro" id="IPR056789">
    <property type="entry name" value="LRR_R13L1-DRL21"/>
</dbReference>
<keyword evidence="1" id="KW-0433">Leucine-rich repeat</keyword>
<dbReference type="GO" id="GO:0043531">
    <property type="term" value="F:ADP binding"/>
    <property type="evidence" value="ECO:0007669"/>
    <property type="project" value="InterPro"/>
</dbReference>
<dbReference type="GO" id="GO:0006952">
    <property type="term" value="P:defense response"/>
    <property type="evidence" value="ECO:0007669"/>
    <property type="project" value="UniProtKB-KW"/>
</dbReference>
<organism evidence="7 8">
    <name type="scientific">Vicia faba</name>
    <name type="common">Broad bean</name>
    <name type="synonym">Faba vulgaris</name>
    <dbReference type="NCBI Taxonomy" id="3906"/>
    <lineage>
        <taxon>Eukaryota</taxon>
        <taxon>Viridiplantae</taxon>
        <taxon>Streptophyta</taxon>
        <taxon>Embryophyta</taxon>
        <taxon>Tracheophyta</taxon>
        <taxon>Spermatophyta</taxon>
        <taxon>Magnoliopsida</taxon>
        <taxon>eudicotyledons</taxon>
        <taxon>Gunneridae</taxon>
        <taxon>Pentapetalae</taxon>
        <taxon>rosids</taxon>
        <taxon>fabids</taxon>
        <taxon>Fabales</taxon>
        <taxon>Fabaceae</taxon>
        <taxon>Papilionoideae</taxon>
        <taxon>50 kb inversion clade</taxon>
        <taxon>NPAAA clade</taxon>
        <taxon>Hologalegina</taxon>
        <taxon>IRL clade</taxon>
        <taxon>Fabeae</taxon>
        <taxon>Vicia</taxon>
    </lineage>
</organism>
<dbReference type="InterPro" id="IPR002182">
    <property type="entry name" value="NB-ARC"/>
</dbReference>
<feature type="domain" description="Disease resistance protein winged helix" evidence="5">
    <location>
        <begin position="322"/>
        <end position="409"/>
    </location>
</feature>
<dbReference type="Gene3D" id="3.40.50.300">
    <property type="entry name" value="P-loop containing nucleotide triphosphate hydrolases"/>
    <property type="match status" value="1"/>
</dbReference>
<dbReference type="InterPro" id="IPR042197">
    <property type="entry name" value="Apaf_helical"/>
</dbReference>
<dbReference type="PANTHER" id="PTHR36766:SF45">
    <property type="entry name" value="NB-ARC DOMAIN-CONTAINING PROTEIN"/>
    <property type="match status" value="1"/>
</dbReference>
<gene>
    <name evidence="7" type="ORF">VFH_IV098920</name>
</gene>
<dbReference type="Gene3D" id="1.10.10.10">
    <property type="entry name" value="Winged helix-like DNA-binding domain superfamily/Winged helix DNA-binding domain"/>
    <property type="match status" value="1"/>
</dbReference>
<dbReference type="Proteomes" id="UP001157006">
    <property type="component" value="Chromosome 4"/>
</dbReference>
<sequence>MAEHVAGAFVSSFFEMVFDSFDEEVEKKKDVLELKNEGSAHNEVRAGSKPLERWPTSFFLDASEIYGRDGDKYKMIKILLSNDGSGNKTPVTSIVGMGGIGKTTFAKLVYNDSKIEDHFELRAWVYVSESFDVVELTKAIFKSFNSSADDESIFNLLQQRLHHILTGKKYLLVLDDIWNGNVKFWEQLLLPFNHGSSGSKIIVTTRDKEVTNVLKSTRLFDLRQLGKSDCWSLFVTHAFHGKSASEYPNLESIGKKVVDKCGGLPLAIKTLRKKFSELEWMKILETDMWRLSDEDININPVLRLSYHNLPSNQKRCFAYCSIFPKGYWFGKDELIMFWTAEGLLKCNRTDKSEEELGNEIFGDLESISFFQPSSHPKRVGLLEAILERRRRFKRYQHKLVMHNLVNDLAKSVSGEFSMQIEGARVEGIHERICHICCSSQLICVDELIKPICEHKGLHSLILEGKDAKAYGKFKQSSGLALFNVEEQNGSDLKELAKLNNLYGKIHIKGLGNVIDPAGAATAILKNKKYLEETRMTFDGKREAMDGSIVERNASVLETLQPNRNLKRLTIEYYKGIMFSNWLNGSNLPNLISLKLQSCGLCSHFPPLGQLPFLKELSISCCYGIKIIGEEFYDNNSTNVSFKSLEVLEFSEMLEWEEWSCLEGFPLLKNLSIRRCPKLKNALPQHLPSLQKLEIFNCQELEVSISKS</sequence>
<keyword evidence="2" id="KW-0677">Repeat</keyword>
<evidence type="ECO:0000313" key="8">
    <source>
        <dbReference type="Proteomes" id="UP001157006"/>
    </source>
</evidence>
<dbReference type="Gene3D" id="3.80.10.10">
    <property type="entry name" value="Ribonuclease Inhibitor"/>
    <property type="match status" value="1"/>
</dbReference>
<evidence type="ECO:0000259" key="5">
    <source>
        <dbReference type="Pfam" id="PF23559"/>
    </source>
</evidence>
<name>A0AAV1AG84_VICFA</name>
<evidence type="ECO:0000256" key="2">
    <source>
        <dbReference type="ARBA" id="ARBA00022737"/>
    </source>
</evidence>
<reference evidence="7 8" key="1">
    <citation type="submission" date="2023-01" db="EMBL/GenBank/DDBJ databases">
        <authorList>
            <person name="Kreplak J."/>
        </authorList>
    </citation>
    <scope>NUCLEOTIDE SEQUENCE [LARGE SCALE GENOMIC DNA]</scope>
</reference>
<proteinExistence type="predicted"/>
<dbReference type="SUPFAM" id="SSF52540">
    <property type="entry name" value="P-loop containing nucleoside triphosphate hydrolases"/>
    <property type="match status" value="1"/>
</dbReference>
<protein>
    <recommendedName>
        <fullName evidence="9">NB-ARC domain-containing protein</fullName>
    </recommendedName>
</protein>
<dbReference type="Gene3D" id="1.10.8.430">
    <property type="entry name" value="Helical domain of apoptotic protease-activating factors"/>
    <property type="match status" value="1"/>
</dbReference>
<accession>A0AAV1AG84</accession>
<dbReference type="InterPro" id="IPR027417">
    <property type="entry name" value="P-loop_NTPase"/>
</dbReference>
<dbReference type="InterPro" id="IPR036388">
    <property type="entry name" value="WH-like_DNA-bd_sf"/>
</dbReference>
<dbReference type="AlphaFoldDB" id="A0AAV1AG84"/>
<dbReference type="PANTHER" id="PTHR36766">
    <property type="entry name" value="PLANT BROAD-SPECTRUM MILDEW RESISTANCE PROTEIN RPW8"/>
    <property type="match status" value="1"/>
</dbReference>
<evidence type="ECO:0000259" key="4">
    <source>
        <dbReference type="Pfam" id="PF00931"/>
    </source>
</evidence>